<accession>A0AB33XIU2</accession>
<name>A0AB33XIU2_HELPX</name>
<gene>
    <name evidence="1" type="ORF">HPHPH42_0551</name>
</gene>
<comment type="caution">
    <text evidence="1">The sequence shown here is derived from an EMBL/GenBank/DDBJ whole genome shotgun (WGS) entry which is preliminary data.</text>
</comment>
<dbReference type="AlphaFoldDB" id="A0AB33XIU2"/>
<dbReference type="EMBL" id="AKON01000004">
    <property type="protein sequence ID" value="EJB64185.1"/>
    <property type="molecule type" value="Genomic_DNA"/>
</dbReference>
<proteinExistence type="predicted"/>
<protein>
    <submittedName>
        <fullName evidence="1">Uncharacterized protein</fullName>
    </submittedName>
</protein>
<reference evidence="1 2" key="1">
    <citation type="submission" date="2012-04" db="EMBL/GenBank/DDBJ databases">
        <title>Genome sequence of Helicobacter pylori Hp H-42.</title>
        <authorList>
            <person name="Blanchard T.G."/>
            <person name="Czinn S.J."/>
            <person name="McCracken C."/>
            <person name="Abolude K."/>
            <person name="Maroo A."/>
            <person name="Santana-Cruz I."/>
            <person name="Tallon L.J."/>
            <person name="Ficke F.W.F."/>
        </authorList>
    </citation>
    <scope>NUCLEOTIDE SEQUENCE [LARGE SCALE GENOMIC DNA]</scope>
    <source>
        <strain evidence="1 2">Hp H-42</strain>
    </source>
</reference>
<evidence type="ECO:0000313" key="2">
    <source>
        <dbReference type="Proteomes" id="UP000005514"/>
    </source>
</evidence>
<evidence type="ECO:0000313" key="1">
    <source>
        <dbReference type="EMBL" id="EJB64185.1"/>
    </source>
</evidence>
<dbReference type="Proteomes" id="UP000005514">
    <property type="component" value="Unassembled WGS sequence"/>
</dbReference>
<sequence>MLKENGANWKNSYAICLYKESKSLFQKIKRQNILTKRITIYFKKIKR</sequence>
<organism evidence="1 2">
    <name type="scientific">Helicobacter pylori Hp H-42</name>
    <dbReference type="NCBI Taxonomy" id="992047"/>
    <lineage>
        <taxon>Bacteria</taxon>
        <taxon>Pseudomonadati</taxon>
        <taxon>Campylobacterota</taxon>
        <taxon>Epsilonproteobacteria</taxon>
        <taxon>Campylobacterales</taxon>
        <taxon>Helicobacteraceae</taxon>
        <taxon>Helicobacter</taxon>
    </lineage>
</organism>